<feature type="transmembrane region" description="Helical" evidence="1">
    <location>
        <begin position="12"/>
        <end position="36"/>
    </location>
</feature>
<keyword evidence="1" id="KW-1133">Transmembrane helix</keyword>
<gene>
    <name evidence="2" type="ORF">PtA15_12A530</name>
</gene>
<keyword evidence="1" id="KW-0812">Transmembrane</keyword>
<keyword evidence="3" id="KW-1185">Reference proteome</keyword>
<name>A0ABY7D0V6_9BASI</name>
<accession>A0ABY7D0V6</accession>
<dbReference type="RefSeq" id="XP_053026095.1">
    <property type="nucleotide sequence ID" value="XM_053162149.1"/>
</dbReference>
<dbReference type="Proteomes" id="UP001164743">
    <property type="component" value="Chromosome 12A"/>
</dbReference>
<organism evidence="2 3">
    <name type="scientific">Puccinia triticina</name>
    <dbReference type="NCBI Taxonomy" id="208348"/>
    <lineage>
        <taxon>Eukaryota</taxon>
        <taxon>Fungi</taxon>
        <taxon>Dikarya</taxon>
        <taxon>Basidiomycota</taxon>
        <taxon>Pucciniomycotina</taxon>
        <taxon>Pucciniomycetes</taxon>
        <taxon>Pucciniales</taxon>
        <taxon>Pucciniaceae</taxon>
        <taxon>Puccinia</taxon>
    </lineage>
</organism>
<evidence type="ECO:0000313" key="2">
    <source>
        <dbReference type="EMBL" id="WAQ90540.1"/>
    </source>
</evidence>
<sequence length="75" mass="8308">MGLLVNDNQYNAALAEAALFKTGWGLQLLFAIILVYSPPPFPQKLFKDHFKNLGDDVVLKLATLYGATNPTKEEI</sequence>
<evidence type="ECO:0000313" key="3">
    <source>
        <dbReference type="Proteomes" id="UP001164743"/>
    </source>
</evidence>
<keyword evidence="1" id="KW-0472">Membrane</keyword>
<evidence type="ECO:0000256" key="1">
    <source>
        <dbReference type="SAM" id="Phobius"/>
    </source>
</evidence>
<dbReference type="EMBL" id="CP110432">
    <property type="protein sequence ID" value="WAQ90540.1"/>
    <property type="molecule type" value="Genomic_DNA"/>
</dbReference>
<reference evidence="2" key="1">
    <citation type="submission" date="2022-10" db="EMBL/GenBank/DDBJ databases">
        <title>Puccinia triticina Genome sequencing and assembly.</title>
        <authorList>
            <person name="Li C."/>
        </authorList>
    </citation>
    <scope>NUCLEOTIDE SEQUENCE</scope>
    <source>
        <strain evidence="2">Pt15</strain>
    </source>
</reference>
<dbReference type="GeneID" id="77803044"/>
<proteinExistence type="predicted"/>
<protein>
    <submittedName>
        <fullName evidence="2">Uncharacterized protein</fullName>
    </submittedName>
</protein>